<dbReference type="Proteomes" id="UP000004371">
    <property type="component" value="Unassembled WGS sequence"/>
</dbReference>
<sequence length="245" mass="26973">MKKEAHLARLALLSTFVSFSAASEQRYDDFGFIGASGAYGQTVFSDKGGGQAALEPNLFYNGQHGFIDGSLANLSLLPYFGLTGQWRFAEVSNDFDQLPNGINDRDGNGEVGVTLGTVGARVTFLHDVTNQHNGYEVQLHLGRTFELPVPDFTLTPYVEIDYRDKKLSQHLYGVSTLESSQSGLNVFEASDSWVYQSGLIGLYHLTPDWLGLAKLELVHHDSSSPLVQRDLGWNVSLGVVYQFTD</sequence>
<comment type="subcellular location">
    <subcellularLocation>
        <location evidence="1">Cell outer membrane</location>
    </subcellularLocation>
</comment>
<organism evidence="6 7">
    <name type="scientific">Vibrio brasiliensis LMG 20546</name>
    <dbReference type="NCBI Taxonomy" id="945543"/>
    <lineage>
        <taxon>Bacteria</taxon>
        <taxon>Pseudomonadati</taxon>
        <taxon>Pseudomonadota</taxon>
        <taxon>Gammaproteobacteria</taxon>
        <taxon>Vibrionales</taxon>
        <taxon>Vibrionaceae</taxon>
        <taxon>Vibrio</taxon>
        <taxon>Vibrio oreintalis group</taxon>
    </lineage>
</organism>
<keyword evidence="4" id="KW-0472">Membrane</keyword>
<evidence type="ECO:0000256" key="4">
    <source>
        <dbReference type="ARBA" id="ARBA00023136"/>
    </source>
</evidence>
<evidence type="ECO:0000313" key="6">
    <source>
        <dbReference type="EMBL" id="EGA65005.1"/>
    </source>
</evidence>
<comment type="similarity">
    <text evidence="2">Belongs to the MipA/OmpV family.</text>
</comment>
<comment type="caution">
    <text evidence="6">The sequence shown here is derived from an EMBL/GenBank/DDBJ whole genome shotgun (WGS) entry which is preliminary data.</text>
</comment>
<dbReference type="AlphaFoldDB" id="E8LWE2"/>
<dbReference type="eggNOG" id="COG3713">
    <property type="taxonomic scope" value="Bacteria"/>
</dbReference>
<dbReference type="GO" id="GO:0009279">
    <property type="term" value="C:cell outer membrane"/>
    <property type="evidence" value="ECO:0007669"/>
    <property type="project" value="UniProtKB-SubCell"/>
</dbReference>
<dbReference type="Pfam" id="PF06629">
    <property type="entry name" value="MipA"/>
    <property type="match status" value="1"/>
</dbReference>
<evidence type="ECO:0000256" key="5">
    <source>
        <dbReference type="ARBA" id="ARBA00023237"/>
    </source>
</evidence>
<gene>
    <name evidence="6" type="ORF">VIBR0546_01786</name>
</gene>
<dbReference type="EMBL" id="AEVS01000076">
    <property type="protein sequence ID" value="EGA65005.1"/>
    <property type="molecule type" value="Genomic_DNA"/>
</dbReference>
<proteinExistence type="inferred from homology"/>
<keyword evidence="3" id="KW-0732">Signal</keyword>
<evidence type="ECO:0000313" key="7">
    <source>
        <dbReference type="Proteomes" id="UP000004371"/>
    </source>
</evidence>
<protein>
    <submittedName>
        <fullName evidence="6">MltA-interacting protein MipA</fullName>
    </submittedName>
</protein>
<dbReference type="OrthoDB" id="5295915at2"/>
<keyword evidence="5" id="KW-0998">Cell outer membrane</keyword>
<dbReference type="PANTHER" id="PTHR38776:SF1">
    <property type="entry name" value="MLTA-INTERACTING PROTEIN-RELATED"/>
    <property type="match status" value="1"/>
</dbReference>
<dbReference type="InterPro" id="IPR010583">
    <property type="entry name" value="MipA"/>
</dbReference>
<evidence type="ECO:0000256" key="3">
    <source>
        <dbReference type="ARBA" id="ARBA00022729"/>
    </source>
</evidence>
<dbReference type="STRING" id="945543.VIBR0546_01786"/>
<evidence type="ECO:0000256" key="1">
    <source>
        <dbReference type="ARBA" id="ARBA00004442"/>
    </source>
</evidence>
<keyword evidence="7" id="KW-1185">Reference proteome</keyword>
<evidence type="ECO:0000256" key="2">
    <source>
        <dbReference type="ARBA" id="ARBA00005722"/>
    </source>
</evidence>
<reference evidence="6 7" key="1">
    <citation type="journal article" date="2012" name="Int. J. Syst. Evol. Microbiol.">
        <title>Vibrio caribbeanicus sp. nov., isolated from the marine sponge Scleritoderma cyanea.</title>
        <authorList>
            <person name="Hoffmann M."/>
            <person name="Monday S.R."/>
            <person name="Allard M.W."/>
            <person name="Strain E.A."/>
            <person name="Whittaker P."/>
            <person name="Naum M."/>
            <person name="McCarthy P.J."/>
            <person name="Lopez J.V."/>
            <person name="Fischer M."/>
            <person name="Brown E.W."/>
        </authorList>
    </citation>
    <scope>NUCLEOTIDE SEQUENCE [LARGE SCALE GENOMIC DNA]</scope>
    <source>
        <strain evidence="6 7">LMG 20546</strain>
    </source>
</reference>
<dbReference type="PANTHER" id="PTHR38776">
    <property type="entry name" value="MLTA-INTERACTING PROTEIN-RELATED"/>
    <property type="match status" value="1"/>
</dbReference>
<name>E8LWE2_9VIBR</name>
<accession>E8LWE2</accession>